<sequence>MANNTIDPEYDLLTNLSTSKRIGSDVLQELNSRTKSKLHPSSNIYTTNHTSVLFTPNKRTPLNHIDNPDTVKRLKLEEPTDTIAKHNQINEITRRIRKLRLRTNGLTTPSASSSDHLDKSEKIKNSQSRKKRLSIQPIQMPTQPISQPIAQPMAQKPSSNDTYLSAKLLLSSLNTQKTHSTPLSNDKQFNSKPASDSLSLLHSIDTTLPTSPIATQKITPIAHQKIRNNTNQRKPPTPSVFERLYSQSKSTITTTPTTNSHMSRSSTLNNLSSRSISSNSTRLPRSTTSYNINSRIPSQTINSGIPSSHTINSGIPSSHTINSGIPSSHTINSGIPSSHSINSRIPSHTINSRIPSTSSTSTTRTLPKSSTMNNLAHTVTHTRINSTTRIPTKPLKKSTTTANLRSASLPSNTTSSSRPAWR</sequence>
<gene>
    <name evidence="2" type="primary">TBLA0I02200</name>
    <name evidence="2" type="ORF">TBLA_0I02200</name>
</gene>
<dbReference type="InParanoid" id="I2H926"/>
<dbReference type="EMBL" id="HE806324">
    <property type="protein sequence ID" value="CCH62878.1"/>
    <property type="molecule type" value="Genomic_DNA"/>
</dbReference>
<dbReference type="GeneID" id="14498055"/>
<protein>
    <submittedName>
        <fullName evidence="2">Uncharacterized protein</fullName>
    </submittedName>
</protein>
<feature type="compositionally biased region" description="Polar residues" evidence="1">
    <location>
        <begin position="372"/>
        <end position="390"/>
    </location>
</feature>
<evidence type="ECO:0000313" key="3">
    <source>
        <dbReference type="Proteomes" id="UP000002866"/>
    </source>
</evidence>
<feature type="compositionally biased region" description="Polar residues" evidence="1">
    <location>
        <begin position="104"/>
        <end position="114"/>
    </location>
</feature>
<feature type="region of interest" description="Disordered" evidence="1">
    <location>
        <begin position="249"/>
        <end position="422"/>
    </location>
</feature>
<dbReference type="Proteomes" id="UP000002866">
    <property type="component" value="Chromosome 9"/>
</dbReference>
<proteinExistence type="predicted"/>
<dbReference type="FunCoup" id="I2H926">
    <property type="interactions" value="26"/>
</dbReference>
<evidence type="ECO:0000313" key="2">
    <source>
        <dbReference type="EMBL" id="CCH62878.1"/>
    </source>
</evidence>
<feature type="region of interest" description="Disordered" evidence="1">
    <location>
        <begin position="103"/>
        <end position="145"/>
    </location>
</feature>
<dbReference type="KEGG" id="tbl:TBLA_0I02200"/>
<feature type="compositionally biased region" description="Basic and acidic residues" evidence="1">
    <location>
        <begin position="115"/>
        <end position="124"/>
    </location>
</feature>
<name>I2H926_HENB6</name>
<dbReference type="RefSeq" id="XP_004182397.1">
    <property type="nucleotide sequence ID" value="XM_004182349.1"/>
</dbReference>
<evidence type="ECO:0000256" key="1">
    <source>
        <dbReference type="SAM" id="MobiDB-lite"/>
    </source>
</evidence>
<dbReference type="OMA" id="KINSAHR"/>
<keyword evidence="3" id="KW-1185">Reference proteome</keyword>
<accession>I2H926</accession>
<feature type="compositionally biased region" description="Low complexity" evidence="1">
    <location>
        <begin position="405"/>
        <end position="422"/>
    </location>
</feature>
<dbReference type="AlphaFoldDB" id="I2H926"/>
<feature type="compositionally biased region" description="Low complexity" evidence="1">
    <location>
        <begin position="349"/>
        <end position="371"/>
    </location>
</feature>
<feature type="compositionally biased region" description="Low complexity" evidence="1">
    <location>
        <begin position="249"/>
        <end position="283"/>
    </location>
</feature>
<feature type="compositionally biased region" description="Polar residues" evidence="1">
    <location>
        <begin position="136"/>
        <end position="145"/>
    </location>
</feature>
<feature type="compositionally biased region" description="Polar residues" evidence="1">
    <location>
        <begin position="284"/>
        <end position="348"/>
    </location>
</feature>
<reference evidence="2 3" key="1">
    <citation type="journal article" date="2011" name="Proc. Natl. Acad. Sci. U.S.A.">
        <title>Evolutionary erosion of yeast sex chromosomes by mating-type switching accidents.</title>
        <authorList>
            <person name="Gordon J.L."/>
            <person name="Armisen D."/>
            <person name="Proux-Wera E."/>
            <person name="Oheigeartaigh S.S."/>
            <person name="Byrne K.P."/>
            <person name="Wolfe K.H."/>
        </authorList>
    </citation>
    <scope>NUCLEOTIDE SEQUENCE [LARGE SCALE GENOMIC DNA]</scope>
    <source>
        <strain evidence="3">ATCC 34711 / CBS 6284 / DSM 70876 / NBRC 10599 / NRRL Y-10934 / UCD 77-7</strain>
    </source>
</reference>
<organism evidence="2 3">
    <name type="scientific">Henningerozyma blattae (strain ATCC 34711 / CBS 6284 / DSM 70876 / NBRC 10599 / NRRL Y-10934 / UCD 77-7)</name>
    <name type="common">Yeast</name>
    <name type="synonym">Tetrapisispora blattae</name>
    <dbReference type="NCBI Taxonomy" id="1071380"/>
    <lineage>
        <taxon>Eukaryota</taxon>
        <taxon>Fungi</taxon>
        <taxon>Dikarya</taxon>
        <taxon>Ascomycota</taxon>
        <taxon>Saccharomycotina</taxon>
        <taxon>Saccharomycetes</taxon>
        <taxon>Saccharomycetales</taxon>
        <taxon>Saccharomycetaceae</taxon>
        <taxon>Henningerozyma</taxon>
    </lineage>
</organism>
<dbReference type="HOGENOM" id="CLU_650825_0_0_1"/>